<dbReference type="GO" id="GO:0006420">
    <property type="term" value="P:arginyl-tRNA aminoacylation"/>
    <property type="evidence" value="ECO:0007669"/>
    <property type="project" value="InterPro"/>
</dbReference>
<keyword evidence="6 9" id="KW-0648">Protein biosynthesis</keyword>
<gene>
    <name evidence="11" type="ORF">F2Q70_00039713</name>
</gene>
<evidence type="ECO:0000256" key="5">
    <source>
        <dbReference type="ARBA" id="ARBA00022840"/>
    </source>
</evidence>
<dbReference type="EMBL" id="QGKY02000190">
    <property type="protein sequence ID" value="KAF2590114.1"/>
    <property type="molecule type" value="Genomic_DNA"/>
</dbReference>
<dbReference type="Gene3D" id="1.10.730.10">
    <property type="entry name" value="Isoleucyl-tRNA Synthetase, Domain 1"/>
    <property type="match status" value="1"/>
</dbReference>
<evidence type="ECO:0000313" key="11">
    <source>
        <dbReference type="EMBL" id="KAF2590114.1"/>
    </source>
</evidence>
<reference evidence="11" key="1">
    <citation type="submission" date="2019-12" db="EMBL/GenBank/DDBJ databases">
        <title>Genome sequencing and annotation of Brassica cretica.</title>
        <authorList>
            <person name="Studholme D.J."/>
            <person name="Sarris P.F."/>
        </authorList>
    </citation>
    <scope>NUCLEOTIDE SEQUENCE</scope>
    <source>
        <strain evidence="11">PFS-102/07</strain>
        <tissue evidence="11">Leaf</tissue>
    </source>
</reference>
<accession>A0A8S9K6A2</accession>
<evidence type="ECO:0000256" key="2">
    <source>
        <dbReference type="ARBA" id="ARBA00012837"/>
    </source>
</evidence>
<dbReference type="SMART" id="SM00836">
    <property type="entry name" value="DALR_1"/>
    <property type="match status" value="1"/>
</dbReference>
<dbReference type="AlphaFoldDB" id="A0A8S9K6A2"/>
<dbReference type="InterPro" id="IPR035684">
    <property type="entry name" value="ArgRS_core"/>
</dbReference>
<evidence type="ECO:0000259" key="10">
    <source>
        <dbReference type="SMART" id="SM00836"/>
    </source>
</evidence>
<evidence type="ECO:0000256" key="8">
    <source>
        <dbReference type="ARBA" id="ARBA00049339"/>
    </source>
</evidence>
<dbReference type="Pfam" id="PF00750">
    <property type="entry name" value="tRNA-synt_1d"/>
    <property type="match status" value="2"/>
</dbReference>
<keyword evidence="5 9" id="KW-0067">ATP-binding</keyword>
<proteinExistence type="inferred from homology"/>
<comment type="similarity">
    <text evidence="1 9">Belongs to the class-I aminoacyl-tRNA synthetase family.</text>
</comment>
<dbReference type="GO" id="GO:0004814">
    <property type="term" value="F:arginine-tRNA ligase activity"/>
    <property type="evidence" value="ECO:0007669"/>
    <property type="project" value="UniProtKB-EC"/>
</dbReference>
<dbReference type="PANTHER" id="PTHR11956">
    <property type="entry name" value="ARGINYL-TRNA SYNTHETASE"/>
    <property type="match status" value="1"/>
</dbReference>
<dbReference type="Gene3D" id="3.40.50.620">
    <property type="entry name" value="HUPs"/>
    <property type="match status" value="1"/>
</dbReference>
<protein>
    <recommendedName>
        <fullName evidence="2">arginine--tRNA ligase</fullName>
        <ecNumber evidence="2">6.1.1.19</ecNumber>
    </recommendedName>
</protein>
<evidence type="ECO:0000256" key="9">
    <source>
        <dbReference type="RuleBase" id="RU363038"/>
    </source>
</evidence>
<evidence type="ECO:0000256" key="3">
    <source>
        <dbReference type="ARBA" id="ARBA00022598"/>
    </source>
</evidence>
<dbReference type="InterPro" id="IPR008909">
    <property type="entry name" value="DALR_anticod-bd"/>
</dbReference>
<dbReference type="SUPFAM" id="SSF47323">
    <property type="entry name" value="Anticodon-binding domain of a subclass of class I aminoacyl-tRNA synthetases"/>
    <property type="match status" value="1"/>
</dbReference>
<evidence type="ECO:0000256" key="4">
    <source>
        <dbReference type="ARBA" id="ARBA00022741"/>
    </source>
</evidence>
<dbReference type="InterPro" id="IPR001278">
    <property type="entry name" value="Arg-tRNA-ligase"/>
</dbReference>
<keyword evidence="7 9" id="KW-0030">Aminoacyl-tRNA synthetase</keyword>
<keyword evidence="4 9" id="KW-0547">Nucleotide-binding</keyword>
<comment type="catalytic activity">
    <reaction evidence="8">
        <text>tRNA(Arg) + L-arginine + ATP = L-arginyl-tRNA(Arg) + AMP + diphosphate</text>
        <dbReference type="Rhea" id="RHEA:20301"/>
        <dbReference type="Rhea" id="RHEA-COMP:9658"/>
        <dbReference type="Rhea" id="RHEA-COMP:9673"/>
        <dbReference type="ChEBI" id="CHEBI:30616"/>
        <dbReference type="ChEBI" id="CHEBI:32682"/>
        <dbReference type="ChEBI" id="CHEBI:33019"/>
        <dbReference type="ChEBI" id="CHEBI:78442"/>
        <dbReference type="ChEBI" id="CHEBI:78513"/>
        <dbReference type="ChEBI" id="CHEBI:456215"/>
        <dbReference type="EC" id="6.1.1.19"/>
    </reaction>
</comment>
<dbReference type="GO" id="GO:0005524">
    <property type="term" value="F:ATP binding"/>
    <property type="evidence" value="ECO:0007669"/>
    <property type="project" value="UniProtKB-KW"/>
</dbReference>
<evidence type="ECO:0000256" key="6">
    <source>
        <dbReference type="ARBA" id="ARBA00022917"/>
    </source>
</evidence>
<dbReference type="PANTHER" id="PTHR11956:SF8">
    <property type="entry name" value="ARGININE--TRNA LIGASE"/>
    <property type="match status" value="1"/>
</dbReference>
<evidence type="ECO:0000256" key="7">
    <source>
        <dbReference type="ARBA" id="ARBA00023146"/>
    </source>
</evidence>
<dbReference type="FunFam" id="1.10.730.10:FF:000017">
    <property type="entry name" value="Arginine--tRNA ligase, chloroplastic/mitochondrial"/>
    <property type="match status" value="1"/>
</dbReference>
<dbReference type="SUPFAM" id="SSF52374">
    <property type="entry name" value="Nucleotidylyl transferase"/>
    <property type="match status" value="1"/>
</dbReference>
<sequence length="267" mass="30472">MYIDGKGLIEESEGARVIFLQGFKIPLIVVKTDGGFNYASTDLTALWYRLNEEKAEWIIYVTDFSQKQHFDMFFKAARKAGWLPDSDKTYPRVDHVDFGKDKEWTPEELDQTAEAVGYGAVKYADLKSNRTTGYTFDFDAMLSDKGNTAVYLLYAHARICSIIRKSGKDIDELKKTVELVLDHPEEQALGLHLLRFAETVEEACTTLFPNVLCLYLYSLSERFTSFYSIHQVIGSPEEASRLLLCEVTAIVMRKCFHLLGINPVYKI</sequence>
<name>A0A8S9K6A2_BRACR</name>
<feature type="domain" description="DALR anticodon binding" evidence="10">
    <location>
        <begin position="152"/>
        <end position="267"/>
    </location>
</feature>
<dbReference type="InterPro" id="IPR009080">
    <property type="entry name" value="tRNAsynth_Ia_anticodon-bd"/>
</dbReference>
<organism evidence="11">
    <name type="scientific">Brassica cretica</name>
    <name type="common">Mustard</name>
    <dbReference type="NCBI Taxonomy" id="69181"/>
    <lineage>
        <taxon>Eukaryota</taxon>
        <taxon>Viridiplantae</taxon>
        <taxon>Streptophyta</taxon>
        <taxon>Embryophyta</taxon>
        <taxon>Tracheophyta</taxon>
        <taxon>Spermatophyta</taxon>
        <taxon>Magnoliopsida</taxon>
        <taxon>eudicotyledons</taxon>
        <taxon>Gunneridae</taxon>
        <taxon>Pentapetalae</taxon>
        <taxon>rosids</taxon>
        <taxon>malvids</taxon>
        <taxon>Brassicales</taxon>
        <taxon>Brassicaceae</taxon>
        <taxon>Brassiceae</taxon>
        <taxon>Brassica</taxon>
    </lineage>
</organism>
<dbReference type="InterPro" id="IPR014729">
    <property type="entry name" value="Rossmann-like_a/b/a_fold"/>
</dbReference>
<evidence type="ECO:0000256" key="1">
    <source>
        <dbReference type="ARBA" id="ARBA00005594"/>
    </source>
</evidence>
<comment type="caution">
    <text evidence="11">The sequence shown here is derived from an EMBL/GenBank/DDBJ whole genome shotgun (WGS) entry which is preliminary data.</text>
</comment>
<dbReference type="Pfam" id="PF05746">
    <property type="entry name" value="DALR_1"/>
    <property type="match status" value="1"/>
</dbReference>
<keyword evidence="3 9" id="KW-0436">Ligase</keyword>
<dbReference type="EC" id="6.1.1.19" evidence="2"/>